<dbReference type="EMBL" id="JACBKZ010000001">
    <property type="protein sequence ID" value="KAF5958924.1"/>
    <property type="molecule type" value="Genomic_DNA"/>
</dbReference>
<organism evidence="2 3">
    <name type="scientific">Camellia sinensis</name>
    <name type="common">Tea plant</name>
    <name type="synonym">Thea sinensis</name>
    <dbReference type="NCBI Taxonomy" id="4442"/>
    <lineage>
        <taxon>Eukaryota</taxon>
        <taxon>Viridiplantae</taxon>
        <taxon>Streptophyta</taxon>
        <taxon>Embryophyta</taxon>
        <taxon>Tracheophyta</taxon>
        <taxon>Spermatophyta</taxon>
        <taxon>Magnoliopsida</taxon>
        <taxon>eudicotyledons</taxon>
        <taxon>Gunneridae</taxon>
        <taxon>Pentapetalae</taxon>
        <taxon>asterids</taxon>
        <taxon>Ericales</taxon>
        <taxon>Theaceae</taxon>
        <taxon>Camellia</taxon>
    </lineage>
</organism>
<evidence type="ECO:0000313" key="3">
    <source>
        <dbReference type="Proteomes" id="UP000593564"/>
    </source>
</evidence>
<keyword evidence="3" id="KW-1185">Reference proteome</keyword>
<dbReference type="AlphaFoldDB" id="A0A7J7I3C0"/>
<name>A0A7J7I3C0_CAMSI</name>
<reference evidence="2 3" key="2">
    <citation type="submission" date="2020-07" db="EMBL/GenBank/DDBJ databases">
        <title>Genome assembly of wild tea tree DASZ reveals pedigree and selection history of tea varieties.</title>
        <authorList>
            <person name="Zhang W."/>
        </authorList>
    </citation>
    <scope>NUCLEOTIDE SEQUENCE [LARGE SCALE GENOMIC DNA]</scope>
    <source>
        <strain evidence="3">cv. G240</strain>
        <tissue evidence="2">Leaf</tissue>
    </source>
</reference>
<feature type="region of interest" description="Disordered" evidence="1">
    <location>
        <begin position="1"/>
        <end position="51"/>
    </location>
</feature>
<reference evidence="3" key="1">
    <citation type="journal article" date="2020" name="Nat. Commun.">
        <title>Genome assembly of wild tea tree DASZ reveals pedigree and selection history of tea varieties.</title>
        <authorList>
            <person name="Zhang W."/>
            <person name="Zhang Y."/>
            <person name="Qiu H."/>
            <person name="Guo Y."/>
            <person name="Wan H."/>
            <person name="Zhang X."/>
            <person name="Scossa F."/>
            <person name="Alseekh S."/>
            <person name="Zhang Q."/>
            <person name="Wang P."/>
            <person name="Xu L."/>
            <person name="Schmidt M.H."/>
            <person name="Jia X."/>
            <person name="Li D."/>
            <person name="Zhu A."/>
            <person name="Guo F."/>
            <person name="Chen W."/>
            <person name="Ni D."/>
            <person name="Usadel B."/>
            <person name="Fernie A.R."/>
            <person name="Wen W."/>
        </authorList>
    </citation>
    <scope>NUCLEOTIDE SEQUENCE [LARGE SCALE GENOMIC DNA]</scope>
    <source>
        <strain evidence="3">cv. G240</strain>
    </source>
</reference>
<sequence length="51" mass="6176">MVYDASTYDDLDDEPNYRPERRNSKGKQFHSPYDDKESYLNPKGKRYWKNG</sequence>
<gene>
    <name evidence="2" type="ORF">HYC85_000133</name>
</gene>
<accession>A0A7J7I3C0</accession>
<evidence type="ECO:0000313" key="2">
    <source>
        <dbReference type="EMBL" id="KAF5958924.1"/>
    </source>
</evidence>
<evidence type="ECO:0000256" key="1">
    <source>
        <dbReference type="SAM" id="MobiDB-lite"/>
    </source>
</evidence>
<comment type="caution">
    <text evidence="2">The sequence shown here is derived from an EMBL/GenBank/DDBJ whole genome shotgun (WGS) entry which is preliminary data.</text>
</comment>
<proteinExistence type="predicted"/>
<dbReference type="Proteomes" id="UP000593564">
    <property type="component" value="Unassembled WGS sequence"/>
</dbReference>
<protein>
    <submittedName>
        <fullName evidence="2">Uncharacterized protein</fullName>
    </submittedName>
</protein>